<dbReference type="STRING" id="195064.SAMN05421721_10628"/>
<dbReference type="CDD" id="cd00267">
    <property type="entry name" value="ABC_ATPase"/>
    <property type="match status" value="1"/>
</dbReference>
<dbReference type="GO" id="GO:0006302">
    <property type="term" value="P:double-strand break repair"/>
    <property type="evidence" value="ECO:0007669"/>
    <property type="project" value="TreeGrafter"/>
</dbReference>
<protein>
    <submittedName>
        <fullName evidence="2">Predicted ATPase</fullName>
    </submittedName>
</protein>
<dbReference type="InterPro" id="IPR003959">
    <property type="entry name" value="ATPase_AAA_core"/>
</dbReference>
<proteinExistence type="predicted"/>
<dbReference type="InterPro" id="IPR014555">
    <property type="entry name" value="RecF-like"/>
</dbReference>
<dbReference type="GO" id="GO:0000731">
    <property type="term" value="P:DNA synthesis involved in DNA repair"/>
    <property type="evidence" value="ECO:0007669"/>
    <property type="project" value="TreeGrafter"/>
</dbReference>
<dbReference type="PIRSF" id="PIRSF029347">
    <property type="entry name" value="RecF"/>
    <property type="match status" value="1"/>
</dbReference>
<dbReference type="RefSeq" id="WP_090484531.1">
    <property type="nucleotide sequence ID" value="NZ_FOUO01000006.1"/>
</dbReference>
<accession>A0A1I4QZM6</accession>
<dbReference type="InterPro" id="IPR027417">
    <property type="entry name" value="P-loop_NTPase"/>
</dbReference>
<dbReference type="GO" id="GO:0016887">
    <property type="term" value="F:ATP hydrolysis activity"/>
    <property type="evidence" value="ECO:0007669"/>
    <property type="project" value="InterPro"/>
</dbReference>
<dbReference type="GO" id="GO:0005524">
    <property type="term" value="F:ATP binding"/>
    <property type="evidence" value="ECO:0007669"/>
    <property type="project" value="InterPro"/>
</dbReference>
<name>A0A1I4QZM6_ECTMO</name>
<organism evidence="2 3">
    <name type="scientific">Ectothiorhodospira mobilis</name>
    <dbReference type="NCBI Taxonomy" id="195064"/>
    <lineage>
        <taxon>Bacteria</taxon>
        <taxon>Pseudomonadati</taxon>
        <taxon>Pseudomonadota</taxon>
        <taxon>Gammaproteobacteria</taxon>
        <taxon>Chromatiales</taxon>
        <taxon>Ectothiorhodospiraceae</taxon>
        <taxon>Ectothiorhodospira</taxon>
    </lineage>
</organism>
<dbReference type="OrthoDB" id="5572477at2"/>
<dbReference type="EMBL" id="FOUO01000006">
    <property type="protein sequence ID" value="SFM45451.1"/>
    <property type="molecule type" value="Genomic_DNA"/>
</dbReference>
<dbReference type="Proteomes" id="UP000199556">
    <property type="component" value="Unassembled WGS sequence"/>
</dbReference>
<dbReference type="PANTHER" id="PTHR32182:SF22">
    <property type="entry name" value="ATP-DEPENDENT ENDONUCLEASE, OLD FAMILY-RELATED"/>
    <property type="match status" value="1"/>
</dbReference>
<dbReference type="SUPFAM" id="SSF52540">
    <property type="entry name" value="P-loop containing nucleoside triphosphate hydrolases"/>
    <property type="match status" value="1"/>
</dbReference>
<sequence>MLTSIQLTNFKSYRQARLDLAPLTFLIGPNASGKSNALEGIRLLNWLAKGKRLDDIERDIQGGDTVVRGQARDLFREDGEPFTLEAHLADAPEGWGDFSITIDQLSEQLVVAGEQITHPDEKVPLYRVDSEPNEHSDEISVAYNNFRRGRIKPHIPCSNRQAVFYQLETPGRFQQSHAEAQELIPEVARTLRETLRNIVFLDPRPAQMRDYEYAGDKHLKEDGRNLSAVLYQLCQNPTGKQALLELIQSLPEQDITDIRFIETPRQDVMVSLEETFGEQQRFVDAPLLSDGTLRVLAVGAALLSAPEGALLIIEEVDNGVHSSRAHVLVRQIREVASQRQLRVLMTSHNPALLDALPDAALADVLCCYRDPQHGDSRLVRLGDMERYSELVAQGPLGQLMTRKVLERFLKDDTSPEQRRAAALAWLEELKQDTESRG</sequence>
<evidence type="ECO:0000259" key="1">
    <source>
        <dbReference type="Pfam" id="PF13304"/>
    </source>
</evidence>
<feature type="domain" description="ATPase AAA-type core" evidence="1">
    <location>
        <begin position="23"/>
        <end position="354"/>
    </location>
</feature>
<dbReference type="Pfam" id="PF13304">
    <property type="entry name" value="AAA_21"/>
    <property type="match status" value="1"/>
</dbReference>
<keyword evidence="3" id="KW-1185">Reference proteome</keyword>
<dbReference type="PANTHER" id="PTHR32182">
    <property type="entry name" value="DNA REPLICATION AND REPAIR PROTEIN RECF"/>
    <property type="match status" value="1"/>
</dbReference>
<dbReference type="AlphaFoldDB" id="A0A1I4QZM6"/>
<evidence type="ECO:0000313" key="2">
    <source>
        <dbReference type="EMBL" id="SFM45451.1"/>
    </source>
</evidence>
<reference evidence="2 3" key="1">
    <citation type="submission" date="2016-10" db="EMBL/GenBank/DDBJ databases">
        <authorList>
            <person name="de Groot N.N."/>
        </authorList>
    </citation>
    <scope>NUCLEOTIDE SEQUENCE [LARGE SCALE GENOMIC DNA]</scope>
    <source>
        <strain evidence="2 3">DSM 4180</strain>
    </source>
</reference>
<gene>
    <name evidence="2" type="ORF">SAMN05421721_10628</name>
</gene>
<evidence type="ECO:0000313" key="3">
    <source>
        <dbReference type="Proteomes" id="UP000199556"/>
    </source>
</evidence>
<dbReference type="Gene3D" id="3.40.50.300">
    <property type="entry name" value="P-loop containing nucleotide triphosphate hydrolases"/>
    <property type="match status" value="2"/>
</dbReference>